<dbReference type="GO" id="GO:0015267">
    <property type="term" value="F:channel activity"/>
    <property type="evidence" value="ECO:0007669"/>
    <property type="project" value="TreeGrafter"/>
</dbReference>
<keyword evidence="4" id="KW-0963">Cytoplasm</keyword>
<protein>
    <submittedName>
        <fullName evidence="9">Induced myeloid leukemia cell differentiation protein Mcl-1b</fullName>
    </submittedName>
</protein>
<evidence type="ECO:0000313" key="8">
    <source>
        <dbReference type="Proteomes" id="UP000221080"/>
    </source>
</evidence>
<reference evidence="9" key="2">
    <citation type="submission" date="2025-08" db="UniProtKB">
        <authorList>
            <consortium name="RefSeq"/>
        </authorList>
    </citation>
    <scope>IDENTIFICATION</scope>
    <source>
        <tissue evidence="9">Blood</tissue>
    </source>
</reference>
<dbReference type="Proteomes" id="UP000221080">
    <property type="component" value="Chromosome 1"/>
</dbReference>
<evidence type="ECO:0000313" key="9">
    <source>
        <dbReference type="RefSeq" id="XP_017328389.1"/>
    </source>
</evidence>
<evidence type="ECO:0000256" key="5">
    <source>
        <dbReference type="ARBA" id="ARBA00022703"/>
    </source>
</evidence>
<dbReference type="Gene3D" id="1.10.437.10">
    <property type="entry name" value="Blc2-like"/>
    <property type="match status" value="1"/>
</dbReference>
<dbReference type="GO" id="GO:0051400">
    <property type="term" value="F:BH domain binding"/>
    <property type="evidence" value="ECO:0007669"/>
    <property type="project" value="TreeGrafter"/>
</dbReference>
<comment type="subcellular location">
    <subcellularLocation>
        <location evidence="2">Cytoplasm</location>
    </subcellularLocation>
    <subcellularLocation>
        <location evidence="1">Nucleus</location>
    </subcellularLocation>
</comment>
<dbReference type="SMART" id="SM00337">
    <property type="entry name" value="BCL"/>
    <property type="match status" value="1"/>
</dbReference>
<dbReference type="FunFam" id="1.10.437.10:FF:000017">
    <property type="entry name" value="MCL1, BCL2 family apoptosis regulator"/>
    <property type="match status" value="1"/>
</dbReference>
<keyword evidence="6" id="KW-0539">Nucleus</keyword>
<dbReference type="InterPro" id="IPR036834">
    <property type="entry name" value="Bcl-2-like_sf"/>
</dbReference>
<dbReference type="GO" id="GO:0008630">
    <property type="term" value="P:intrinsic apoptotic signaling pathway in response to DNA damage"/>
    <property type="evidence" value="ECO:0007669"/>
    <property type="project" value="TreeGrafter"/>
</dbReference>
<dbReference type="PRINTS" id="PR01866">
    <property type="entry name" value="APOPREGMCL1"/>
</dbReference>
<dbReference type="GeneID" id="108268142"/>
<dbReference type="KEGG" id="ipu:108268142"/>
<dbReference type="PROSITE" id="PS50062">
    <property type="entry name" value="BCL2_FAMILY"/>
    <property type="match status" value="1"/>
</dbReference>
<comment type="similarity">
    <text evidence="3">Belongs to the Bcl-2 family.</text>
</comment>
<evidence type="ECO:0000256" key="2">
    <source>
        <dbReference type="ARBA" id="ARBA00004496"/>
    </source>
</evidence>
<dbReference type="SUPFAM" id="SSF56854">
    <property type="entry name" value="Bcl-2 inhibitors of programmed cell death"/>
    <property type="match status" value="1"/>
</dbReference>
<organism evidence="8 9">
    <name type="scientific">Ictalurus punctatus</name>
    <name type="common">Channel catfish</name>
    <name type="synonym">Silurus punctatus</name>
    <dbReference type="NCBI Taxonomy" id="7998"/>
    <lineage>
        <taxon>Eukaryota</taxon>
        <taxon>Metazoa</taxon>
        <taxon>Chordata</taxon>
        <taxon>Craniata</taxon>
        <taxon>Vertebrata</taxon>
        <taxon>Euteleostomi</taxon>
        <taxon>Actinopterygii</taxon>
        <taxon>Neopterygii</taxon>
        <taxon>Teleostei</taxon>
        <taxon>Ostariophysi</taxon>
        <taxon>Siluriformes</taxon>
        <taxon>Ictaluridae</taxon>
        <taxon>Ictalurus</taxon>
    </lineage>
</organism>
<reference evidence="8" key="1">
    <citation type="journal article" date="2016" name="Nat. Commun.">
        <title>The channel catfish genome sequence provides insights into the evolution of scale formation in teleosts.</title>
        <authorList>
            <person name="Liu Z."/>
            <person name="Liu S."/>
            <person name="Yao J."/>
            <person name="Bao L."/>
            <person name="Zhang J."/>
            <person name="Li Y."/>
            <person name="Jiang C."/>
            <person name="Sun L."/>
            <person name="Wang R."/>
            <person name="Zhang Y."/>
            <person name="Zhou T."/>
            <person name="Zeng Q."/>
            <person name="Fu Q."/>
            <person name="Gao S."/>
            <person name="Li N."/>
            <person name="Koren S."/>
            <person name="Jiang Y."/>
            <person name="Zimin A."/>
            <person name="Xu P."/>
            <person name="Phillippy A.M."/>
            <person name="Geng X."/>
            <person name="Song L."/>
            <person name="Sun F."/>
            <person name="Li C."/>
            <person name="Wang X."/>
            <person name="Chen A."/>
            <person name="Jin Y."/>
            <person name="Yuan Z."/>
            <person name="Yang Y."/>
            <person name="Tan S."/>
            <person name="Peatman E."/>
            <person name="Lu J."/>
            <person name="Qin Z."/>
            <person name="Dunham R."/>
            <person name="Li Z."/>
            <person name="Sonstegard T."/>
            <person name="Feng J."/>
            <person name="Danzmann R.G."/>
            <person name="Schroeder S."/>
            <person name="Scheffler B."/>
            <person name="Duke M.V."/>
            <person name="Ballard L."/>
            <person name="Kucuktas H."/>
            <person name="Kaltenboeck L."/>
            <person name="Liu H."/>
            <person name="Armbruster J."/>
            <person name="Xie Y."/>
            <person name="Kirby M.L."/>
            <person name="Tian Y."/>
            <person name="Flanagan M.E."/>
            <person name="Mu W."/>
            <person name="Waldbieser G.C."/>
        </authorList>
    </citation>
    <scope>NUCLEOTIDE SEQUENCE [LARGE SCALE GENOMIC DNA]</scope>
    <source>
        <strain evidence="8">SDA103</strain>
    </source>
</reference>
<keyword evidence="8" id="KW-1185">Reference proteome</keyword>
<dbReference type="PRINTS" id="PR01862">
    <property type="entry name" value="BCL2FAMILY"/>
</dbReference>
<dbReference type="InterPro" id="IPR013281">
    <property type="entry name" value="Apop_reg_Mc1"/>
</dbReference>
<dbReference type="CTD" id="373102"/>
<dbReference type="AlphaFoldDB" id="A0A2D0RCW7"/>
<feature type="domain" description="Bcl-2 Bcl-2 homology region 1-3" evidence="7">
    <location>
        <begin position="115"/>
        <end position="215"/>
    </location>
</feature>
<dbReference type="InterPro" id="IPR002475">
    <property type="entry name" value="Bcl2-like"/>
</dbReference>
<dbReference type="GO" id="GO:0042981">
    <property type="term" value="P:regulation of apoptotic process"/>
    <property type="evidence" value="ECO:0007669"/>
    <property type="project" value="InterPro"/>
</dbReference>
<gene>
    <name evidence="9" type="primary">mcl1b</name>
</gene>
<dbReference type="GO" id="GO:0005741">
    <property type="term" value="C:mitochondrial outer membrane"/>
    <property type="evidence" value="ECO:0007669"/>
    <property type="project" value="TreeGrafter"/>
</dbReference>
<dbReference type="RefSeq" id="XP_017328389.1">
    <property type="nucleotide sequence ID" value="XM_017472900.1"/>
</dbReference>
<evidence type="ECO:0000256" key="1">
    <source>
        <dbReference type="ARBA" id="ARBA00004123"/>
    </source>
</evidence>
<dbReference type="PANTHER" id="PTHR11256:SF46">
    <property type="entry name" value="INDUCED MYELOID LEUKEMIA CELL DIFFERENTIATION PROTEIN MCL-1"/>
    <property type="match status" value="1"/>
</dbReference>
<dbReference type="STRING" id="7998.ENSIPUP00000010331"/>
<evidence type="ECO:0000256" key="3">
    <source>
        <dbReference type="ARBA" id="ARBA00009458"/>
    </source>
</evidence>
<dbReference type="PANTHER" id="PTHR11256">
    <property type="entry name" value="BCL-2 RELATED"/>
    <property type="match status" value="1"/>
</dbReference>
<accession>A0A2D0RCW7</accession>
<dbReference type="GO" id="GO:0097192">
    <property type="term" value="P:extrinsic apoptotic signaling pathway in absence of ligand"/>
    <property type="evidence" value="ECO:0007669"/>
    <property type="project" value="TreeGrafter"/>
</dbReference>
<evidence type="ECO:0000256" key="4">
    <source>
        <dbReference type="ARBA" id="ARBA00022490"/>
    </source>
</evidence>
<dbReference type="GO" id="GO:0008053">
    <property type="term" value="P:mitochondrial fusion"/>
    <property type="evidence" value="ECO:0007669"/>
    <property type="project" value="TreeGrafter"/>
</dbReference>
<proteinExistence type="inferred from homology"/>
<dbReference type="OrthoDB" id="8932147at2759"/>
<dbReference type="CDD" id="cd06845">
    <property type="entry name" value="Bcl-2_like"/>
    <property type="match status" value="1"/>
</dbReference>
<dbReference type="GO" id="GO:0005634">
    <property type="term" value="C:nucleus"/>
    <property type="evidence" value="ECO:0007669"/>
    <property type="project" value="UniProtKB-SubCell"/>
</dbReference>
<evidence type="ECO:0000259" key="7">
    <source>
        <dbReference type="SMART" id="SM00337"/>
    </source>
</evidence>
<keyword evidence="5" id="KW-0053">Apoptosis</keyword>
<dbReference type="InterPro" id="IPR026298">
    <property type="entry name" value="Bcl-2_fam"/>
</dbReference>
<sequence>MCAQLNAENGNLSMMFSPKDLSLTVPNVSSGYKEKPLAVVAPFQRPILNLGISSENQRGLSDGSLPTSPEVDCDEVLGVGCFLEHNTREIIADFLLLFTSPSRPLGRHRKVLQTMKCVVDGLLVKHELVYKGMLAKLCLDERGDDMSVISSVATELFSDGVTNWGRIASLLAFGAVVSKYEMESGRGHCPSIVAEEISSYLLFNQKEWLLKNNSWDGFVEFFHVPDPESSVRSALTTIVTVAGIGAVLAYLTR</sequence>
<dbReference type="Pfam" id="PF00452">
    <property type="entry name" value="Bcl-2"/>
    <property type="match status" value="1"/>
</dbReference>
<name>A0A2D0RCW7_ICTPU</name>
<dbReference type="InterPro" id="IPR046371">
    <property type="entry name" value="Bcl-2_BH1-3"/>
</dbReference>
<dbReference type="GO" id="GO:0001836">
    <property type="term" value="P:release of cytochrome c from mitochondria"/>
    <property type="evidence" value="ECO:0007669"/>
    <property type="project" value="TreeGrafter"/>
</dbReference>
<evidence type="ECO:0000256" key="6">
    <source>
        <dbReference type="ARBA" id="ARBA00023242"/>
    </source>
</evidence>